<proteinExistence type="predicted"/>
<evidence type="ECO:0000313" key="1">
    <source>
        <dbReference type="EMBL" id="TMP34439.1"/>
    </source>
</evidence>
<feature type="non-terminal residue" evidence="1">
    <location>
        <position position="85"/>
    </location>
</feature>
<name>A0ABY2W382_9GAMM</name>
<keyword evidence="2" id="KW-1185">Reference proteome</keyword>
<evidence type="ECO:0000313" key="2">
    <source>
        <dbReference type="Proteomes" id="UP000305730"/>
    </source>
</evidence>
<protein>
    <submittedName>
        <fullName evidence="1">Uncharacterized protein</fullName>
    </submittedName>
</protein>
<sequence>SSGINATGNSIGHDIVLTIDGDTRNSIVLNSFYTADIDSYQKGSISFQLPSLTTGWHTLKLKAWDILDNSNESTLSFLVSPQEKL</sequence>
<dbReference type="Proteomes" id="UP000305730">
    <property type="component" value="Unassembled WGS sequence"/>
</dbReference>
<comment type="caution">
    <text evidence="1">The sequence shown here is derived from an EMBL/GenBank/DDBJ whole genome shotgun (WGS) entry which is preliminary data.</text>
</comment>
<gene>
    <name evidence="1" type="ORF">CWB97_23060</name>
</gene>
<reference evidence="1 2" key="1">
    <citation type="submission" date="2017-12" db="EMBL/GenBank/DDBJ databases">
        <authorList>
            <person name="Paulsen S."/>
            <person name="Gram L.K."/>
        </authorList>
    </citation>
    <scope>NUCLEOTIDE SEQUENCE [LARGE SCALE GENOMIC DNA]</scope>
    <source>
        <strain evidence="1 2">S2233</strain>
    </source>
</reference>
<accession>A0ABY2W382</accession>
<feature type="non-terminal residue" evidence="1">
    <location>
        <position position="1"/>
    </location>
</feature>
<dbReference type="EMBL" id="PNCK01000260">
    <property type="protein sequence ID" value="TMP34439.1"/>
    <property type="molecule type" value="Genomic_DNA"/>
</dbReference>
<dbReference type="RefSeq" id="WP_171044502.1">
    <property type="nucleotide sequence ID" value="NZ_PNCK01000260.1"/>
</dbReference>
<reference evidence="2" key="2">
    <citation type="submission" date="2019-06" db="EMBL/GenBank/DDBJ databases">
        <title>Co-occurence of chitin degradation, pigmentation and bioactivity in marine Pseudoalteromonas.</title>
        <authorList>
            <person name="Sonnenschein E.C."/>
            <person name="Bech P.K."/>
        </authorList>
    </citation>
    <scope>NUCLEOTIDE SEQUENCE [LARGE SCALE GENOMIC DNA]</scope>
    <source>
        <strain evidence="2">S2233</strain>
    </source>
</reference>
<organism evidence="1 2">
    <name type="scientific">Pseudoalteromonas citrea</name>
    <dbReference type="NCBI Taxonomy" id="43655"/>
    <lineage>
        <taxon>Bacteria</taxon>
        <taxon>Pseudomonadati</taxon>
        <taxon>Pseudomonadota</taxon>
        <taxon>Gammaproteobacteria</taxon>
        <taxon>Alteromonadales</taxon>
        <taxon>Pseudoalteromonadaceae</taxon>
        <taxon>Pseudoalteromonas</taxon>
    </lineage>
</organism>